<feature type="compositionally biased region" description="Polar residues" evidence="1">
    <location>
        <begin position="1535"/>
        <end position="1546"/>
    </location>
</feature>
<feature type="region of interest" description="Disordered" evidence="1">
    <location>
        <begin position="1532"/>
        <end position="1553"/>
    </location>
</feature>
<feature type="domain" description="Proteasome activator complex subunit 4 C-terminal" evidence="2">
    <location>
        <begin position="1980"/>
        <end position="2062"/>
    </location>
</feature>
<dbReference type="GO" id="GO:0005829">
    <property type="term" value="C:cytosol"/>
    <property type="evidence" value="ECO:0007669"/>
    <property type="project" value="TreeGrafter"/>
</dbReference>
<evidence type="ECO:0000313" key="3">
    <source>
        <dbReference type="EMBL" id="VDM16820.1"/>
    </source>
</evidence>
<dbReference type="EMBL" id="UYWX01000076">
    <property type="protein sequence ID" value="VDM16820.1"/>
    <property type="molecule type" value="Genomic_DNA"/>
</dbReference>
<evidence type="ECO:0000259" key="2">
    <source>
        <dbReference type="Pfam" id="PF11919"/>
    </source>
</evidence>
<dbReference type="InterPro" id="IPR021843">
    <property type="entry name" value="PSME4_C"/>
</dbReference>
<evidence type="ECO:0000256" key="1">
    <source>
        <dbReference type="SAM" id="MobiDB-lite"/>
    </source>
</evidence>
<dbReference type="PANTHER" id="PTHR32170">
    <property type="entry name" value="PROTEASOME ACTIVATOR COMPLEX SUBUNIT 4"/>
    <property type="match status" value="1"/>
</dbReference>
<evidence type="ECO:0000313" key="4">
    <source>
        <dbReference type="Proteomes" id="UP000274429"/>
    </source>
</evidence>
<dbReference type="Pfam" id="PF11919">
    <property type="entry name" value="PSME4_C"/>
    <property type="match status" value="1"/>
</dbReference>
<dbReference type="STRING" id="6205.A0A158RDI3"/>
<dbReference type="GO" id="GO:0016504">
    <property type="term" value="F:peptidase activator activity"/>
    <property type="evidence" value="ECO:0007669"/>
    <property type="project" value="InterPro"/>
</dbReference>
<dbReference type="InterPro" id="IPR035309">
    <property type="entry name" value="PSME4"/>
</dbReference>
<dbReference type="OrthoDB" id="17907at2759"/>
<accession>A0A158RDI3</accession>
<dbReference type="GO" id="GO:0005634">
    <property type="term" value="C:nucleus"/>
    <property type="evidence" value="ECO:0007669"/>
    <property type="project" value="TreeGrafter"/>
</dbReference>
<reference evidence="5" key="1">
    <citation type="submission" date="2016-04" db="UniProtKB">
        <authorList>
            <consortium name="WormBaseParasite"/>
        </authorList>
    </citation>
    <scope>IDENTIFICATION</scope>
</reference>
<name>A0A158RDI3_HYDTA</name>
<dbReference type="PANTHER" id="PTHR32170:SF3">
    <property type="entry name" value="PROTEASOME ACTIVATOR COMPLEX SUBUNIT 4"/>
    <property type="match status" value="1"/>
</dbReference>
<dbReference type="GO" id="GO:0070628">
    <property type="term" value="F:proteasome binding"/>
    <property type="evidence" value="ECO:0007669"/>
    <property type="project" value="InterPro"/>
</dbReference>
<evidence type="ECO:0000313" key="5">
    <source>
        <dbReference type="WBParaSite" id="TTAC_0000067501-mRNA-1"/>
    </source>
</evidence>
<proteinExistence type="predicted"/>
<sequence length="2062" mass="230662">MLFILRQNFLIVEVKLTREQVDDFVNILLPICLDANIYTNFTGNGLEEAMHSILSLAALRPRLLFPRLLENLEAGFLSPQLPLRISRPLMALANAIVFLTACDFSENCPEAINIGCQPCDQPHNYAIETPRMQTPELRKYINSHLHAMSYPEGRSLVQRILRSCLTTLDPNHRDRLRYSTLVLNTLFLTVPMQDFSVDYSSILSNRMLAEGKGKEDKEQNLRHVMQQCFEAREVARSTMGVEDLVVQIYSQVLHIMAIENETPHFHVAANETVQKTRRAWNLSRSLASLGVSLAISASPTPRLRIRLVKILTDAIFQNHWNTANTRLLSAMLFWLISGRRSVLVANEDEQFPESNIALFALRQFWPRFFHLFEELDSDNGLTHSSKVEPRFLTLLGVLPAYLCALVPSHLAAIQNEFINPTINILSRLFTVSIGADGGFSPSTELAQAASECASVLIFRLITFSLNFDNVDIFNSGAHCPPTQSAYLGDPLWTPYVGWREMMGLSHWNCPTLESFAVAERVVRAVFLPTLTKVSAVTQELRTYVTDEVTATGEESQKNLPQLPCTSGQLGTSLQRVFLISLTTWMKNISAGMFEGLKPRIIAHADTEYVKKVCTELEVTQADILSSPLNGACVDFKLNIPFFDVPSELDGFCLREQIFRVGLEFLDVFAKLSTKIDANFVNSSVRSSGQSVIGSLYCKESLEGIVDVVLTACTNGSLKSWEPLGTCIFSLLETNICSRNEVVFGGSSILPLKLHKICGIYGASRTLLTAYSDGEAPSLRCGGGGCLGLSYLPLAWLVCALKQHTNFVSHALQSASVWPGSEVTALFTYCRLPADSQSLRLIEVCARIGLTSNNKGTFKLALKVFKTLAGFCIPGAVCLVARLIIDTLKKRCGSTFLSSEDSVYRVQKYRRKRAVFILNELLGDVHFMWEMSLINPRLWAEVWVLSAKSTLFPTINSCSTSDSLTLPGLSQFQLTERYNDQEEICHILKASFNSLRNHYFPLYFPASFELNAHPKNSPLYHLITTALSLFRDLGGSEADVVKKNPFLLVRTMALRREAYRFLTNELYVECLKDADTTANYATLVRILSCYPFMCDSSDNAVWEAALSKESGGAEFRLTAPPPPPPSTVLVGKVLDFLTSQHTSLAFAASDFIACYLQLFLLRSHPSVHILVDPSATDLPDPCNSSVPGLMLEPYFECLSSEANFTRANHTYNLSQPFFYFESPKTWVDPLYTPIYPTFSGPDESELATSSDTDEWLKPRSEMDYSLLSPDDVYELRSGLIAVANHVAKREFWSQLSHQFLSFHHCADAKMEENVWTLVSTLAAAFGPRPFLQRLEDFIMSLIQPALSEQMNGVVEFVGPTLATRALQALVAGSIDWPREARLALFARVVPRLLVSIEAASQLASTQPIHEALHGITFVTLGTALSAVGGSFLFTSGTTPQNEIRARDTVVNDRQAYRILSETWNHGHGMNDQNIGDFMISEQNIDCAGPKIRLPFPIMVFLKNYAIHRLQHFIYLPYIWRFFRELASTANEKEQRLSTSSEVSNNGEDPSEQCDHRVPAGYGECPVCMGRRLFPLLDQRRALMHQVSPLLMQTLQWDALHLLKHVHAAEDDAWETRACSVSLWTRELAIATVGVLVSAHFDATLAEAPPTLRLYPATPVTDLPQAFEHLVSSPLESKLIQPLATLAATELLTSAVIGPKFVMRRFLPLLVRDSLAVLVLKGVVPSKKSFALQNDLLEDAVVKLTPVTLELLNCSPRMKWLVSQQIEARLSTLFSILSSVINGAFPVNPTPGSVNSSRDVVFLLIAPLLADIVSSSDFFWTANRSTGNENSKDELNKRIATALFSFYRNVLMGHTCVELSLTQASHMLDFVGIFLLHSSWKTRICGLKLMRRLVVFNICSFWRSDERSKDLRTRLKGYLDEALTDPWVEVAREACETIAFILQLGIFKYEEQWFRHLVRESRVNLGSQSDKKDAEEGRRSLRRRHAGVLGLCAFIKARVHDTPDYLPSVITEVAEHAHDPQPIAKSVADTLTSYSHSHYWDRGNFSEAELDAYLSVVPSFNYYV</sequence>
<gene>
    <name evidence="3" type="ORF">TTAC_LOCUS676</name>
</gene>
<organism evidence="5">
    <name type="scientific">Hydatigena taeniaeformis</name>
    <name type="common">Feline tapeworm</name>
    <name type="synonym">Taenia taeniaeformis</name>
    <dbReference type="NCBI Taxonomy" id="6205"/>
    <lineage>
        <taxon>Eukaryota</taxon>
        <taxon>Metazoa</taxon>
        <taxon>Spiralia</taxon>
        <taxon>Lophotrochozoa</taxon>
        <taxon>Platyhelminthes</taxon>
        <taxon>Cestoda</taxon>
        <taxon>Eucestoda</taxon>
        <taxon>Cyclophyllidea</taxon>
        <taxon>Taeniidae</taxon>
        <taxon>Hydatigera</taxon>
    </lineage>
</organism>
<dbReference type="SUPFAM" id="SSF48371">
    <property type="entry name" value="ARM repeat"/>
    <property type="match status" value="1"/>
</dbReference>
<dbReference type="InterPro" id="IPR016024">
    <property type="entry name" value="ARM-type_fold"/>
</dbReference>
<dbReference type="GO" id="GO:0010499">
    <property type="term" value="P:proteasomal ubiquitin-independent protein catabolic process"/>
    <property type="evidence" value="ECO:0007669"/>
    <property type="project" value="TreeGrafter"/>
</dbReference>
<dbReference type="Proteomes" id="UP000274429">
    <property type="component" value="Unassembled WGS sequence"/>
</dbReference>
<protein>
    <submittedName>
        <fullName evidence="5">DUF3437 domain-containing protein</fullName>
    </submittedName>
</protein>
<keyword evidence="4" id="KW-1185">Reference proteome</keyword>
<dbReference type="WBParaSite" id="TTAC_0000067501-mRNA-1">
    <property type="protein sequence ID" value="TTAC_0000067501-mRNA-1"/>
    <property type="gene ID" value="TTAC_0000067501"/>
</dbReference>
<reference evidence="3 4" key="2">
    <citation type="submission" date="2018-11" db="EMBL/GenBank/DDBJ databases">
        <authorList>
            <consortium name="Pathogen Informatics"/>
        </authorList>
    </citation>
    <scope>NUCLEOTIDE SEQUENCE [LARGE SCALE GENOMIC DNA]</scope>
</reference>